<evidence type="ECO:0000313" key="3">
    <source>
        <dbReference type="Proteomes" id="UP000283530"/>
    </source>
</evidence>
<dbReference type="OrthoDB" id="124998at2759"/>
<feature type="region of interest" description="Disordered" evidence="1">
    <location>
        <begin position="259"/>
        <end position="301"/>
    </location>
</feature>
<name>A0A443PCG4_9MAGN</name>
<protein>
    <submittedName>
        <fullName evidence="2">Nuclease</fullName>
    </submittedName>
</protein>
<sequence>MSHSLFLCIQSVLEANEPYFVQRKNNVERLGLSSFQKMIAAIRMLAYGGTTDLCDEYLRIGESTALKSLKKFVKAMITNYSEEYLWSPNNNDIAKLLAEGESQGTRKDVECAFGVLQARFAIVRGPARLFQLTDLKYIMMACIILRNMMIEDERISMMLKELFMSNSMKLLVNQCHAILHFWRTSLKIIVALEIEKLISNSNLTLSSICGNYIFMERSLHSIEQQHIPKKFPANCWKPNNSYNNDHQFTDPSSITTHTATHAHTTGHHTHQQFTEETHIEQHTQGNTPKKFHANCWKPNNN</sequence>
<dbReference type="Proteomes" id="UP000283530">
    <property type="component" value="Unassembled WGS sequence"/>
</dbReference>
<reference evidence="2 3" key="1">
    <citation type="journal article" date="2019" name="Nat. Plants">
        <title>Stout camphor tree genome fills gaps in understanding of flowering plant genome evolution.</title>
        <authorList>
            <person name="Chaw S.M."/>
            <person name="Liu Y.C."/>
            <person name="Wu Y.W."/>
            <person name="Wang H.Y."/>
            <person name="Lin C.I."/>
            <person name="Wu C.S."/>
            <person name="Ke H.M."/>
            <person name="Chang L.Y."/>
            <person name="Hsu C.Y."/>
            <person name="Yang H.T."/>
            <person name="Sudianto E."/>
            <person name="Hsu M.H."/>
            <person name="Wu K.P."/>
            <person name="Wang L.N."/>
            <person name="Leebens-Mack J.H."/>
            <person name="Tsai I.J."/>
        </authorList>
    </citation>
    <scope>NUCLEOTIDE SEQUENCE [LARGE SCALE GENOMIC DNA]</scope>
    <source>
        <strain evidence="3">cv. Chaw 1501</strain>
        <tissue evidence="2">Young leaves</tissue>
    </source>
</reference>
<dbReference type="InterPro" id="IPR006912">
    <property type="entry name" value="Harbinger_derived_prot"/>
</dbReference>
<dbReference type="PANTHER" id="PTHR47150:SF7">
    <property type="entry name" value="NUCLEASE"/>
    <property type="match status" value="1"/>
</dbReference>
<keyword evidence="3" id="KW-1185">Reference proteome</keyword>
<dbReference type="PANTHER" id="PTHR47150">
    <property type="entry name" value="OS12G0169200 PROTEIN"/>
    <property type="match status" value="1"/>
</dbReference>
<dbReference type="EMBL" id="QPKB01000007">
    <property type="protein sequence ID" value="RWR88467.1"/>
    <property type="molecule type" value="Genomic_DNA"/>
</dbReference>
<evidence type="ECO:0000313" key="2">
    <source>
        <dbReference type="EMBL" id="RWR88467.1"/>
    </source>
</evidence>
<accession>A0A443PCG4</accession>
<comment type="caution">
    <text evidence="2">The sequence shown here is derived from an EMBL/GenBank/DDBJ whole genome shotgun (WGS) entry which is preliminary data.</text>
</comment>
<organism evidence="2 3">
    <name type="scientific">Cinnamomum micranthum f. kanehirae</name>
    <dbReference type="NCBI Taxonomy" id="337451"/>
    <lineage>
        <taxon>Eukaryota</taxon>
        <taxon>Viridiplantae</taxon>
        <taxon>Streptophyta</taxon>
        <taxon>Embryophyta</taxon>
        <taxon>Tracheophyta</taxon>
        <taxon>Spermatophyta</taxon>
        <taxon>Magnoliopsida</taxon>
        <taxon>Magnoliidae</taxon>
        <taxon>Laurales</taxon>
        <taxon>Lauraceae</taxon>
        <taxon>Cinnamomum</taxon>
    </lineage>
</organism>
<evidence type="ECO:0000256" key="1">
    <source>
        <dbReference type="SAM" id="MobiDB-lite"/>
    </source>
</evidence>
<gene>
    <name evidence="2" type="ORF">CKAN_01747700</name>
</gene>
<proteinExistence type="predicted"/>
<dbReference type="AlphaFoldDB" id="A0A443PCG4"/>
<dbReference type="Pfam" id="PF04827">
    <property type="entry name" value="Plant_tran"/>
    <property type="match status" value="1"/>
</dbReference>